<keyword evidence="5" id="KW-0812">Transmembrane</keyword>
<dbReference type="PANTHER" id="PTHR15367:SF2">
    <property type="entry name" value="DNA-DIRECTED RNA POLYMERASE III SUBUNIT"/>
    <property type="match status" value="1"/>
</dbReference>
<dbReference type="InterPro" id="IPR024661">
    <property type="entry name" value="RNA_pol_III_Rpc31"/>
</dbReference>
<evidence type="ECO:0000256" key="1">
    <source>
        <dbReference type="ARBA" id="ARBA00004123"/>
    </source>
</evidence>
<dbReference type="EMBL" id="BT147150">
    <property type="protein sequence ID" value="AFK46944.1"/>
    <property type="molecule type" value="mRNA"/>
</dbReference>
<dbReference type="AlphaFoldDB" id="I3T352"/>
<comment type="similarity">
    <text evidence="2">Belongs to the eukaryotic RPC7 RNA polymerase subunit family.</text>
</comment>
<keyword evidence="3" id="KW-0539">Nucleus</keyword>
<comment type="subcellular location">
    <subcellularLocation>
        <location evidence="1">Nucleus</location>
    </subcellularLocation>
</comment>
<dbReference type="GO" id="GO:0006383">
    <property type="term" value="P:transcription by RNA polymerase III"/>
    <property type="evidence" value="ECO:0007669"/>
    <property type="project" value="InterPro"/>
</dbReference>
<dbReference type="GO" id="GO:0005666">
    <property type="term" value="C:RNA polymerase III complex"/>
    <property type="evidence" value="ECO:0007669"/>
    <property type="project" value="TreeGrafter"/>
</dbReference>
<sequence length="222" mass="26515">MGKRTRGNVCSSKAIRTLSRESRKMHIERYSDRKRTMFTRDSLSQVLMFDNFPKELTQGTSKRMASRKFFQWNPEANLEKKLDFFEQKEKRNQGREDEDEDEDEKKDDEDEKKDDEDEDENEESDDDFGGDDYNQGEYRDDDEDDYNEVDEGEDIFQHISLWTRMIISTILCQLLNQHNTIASLTSWRFKLFLGLFLLLGFYLPLFQLAHLHIYSVYLLVNL</sequence>
<evidence type="ECO:0000313" key="6">
    <source>
        <dbReference type="EMBL" id="AFK46944.1"/>
    </source>
</evidence>
<protein>
    <submittedName>
        <fullName evidence="6">Uncharacterized protein</fullName>
    </submittedName>
</protein>
<evidence type="ECO:0000256" key="2">
    <source>
        <dbReference type="ARBA" id="ARBA00008352"/>
    </source>
</evidence>
<feature type="compositionally biased region" description="Basic and acidic residues" evidence="4">
    <location>
        <begin position="81"/>
        <end position="95"/>
    </location>
</feature>
<accession>I3T352</accession>
<feature type="transmembrane region" description="Helical" evidence="5">
    <location>
        <begin position="191"/>
        <end position="213"/>
    </location>
</feature>
<name>I3T352_LOTJA</name>
<proteinExistence type="evidence at transcript level"/>
<reference evidence="6" key="1">
    <citation type="submission" date="2012-05" db="EMBL/GenBank/DDBJ databases">
        <authorList>
            <person name="Krishnakumar V."/>
            <person name="Cheung F."/>
            <person name="Xiao Y."/>
            <person name="Chan A."/>
            <person name="Moskal W.A."/>
            <person name="Town C.D."/>
        </authorList>
    </citation>
    <scope>NUCLEOTIDE SEQUENCE</scope>
</reference>
<feature type="region of interest" description="Disordered" evidence="4">
    <location>
        <begin position="81"/>
        <end position="147"/>
    </location>
</feature>
<feature type="compositionally biased region" description="Acidic residues" evidence="4">
    <location>
        <begin position="96"/>
        <end position="130"/>
    </location>
</feature>
<keyword evidence="5" id="KW-1133">Transmembrane helix</keyword>
<evidence type="ECO:0000256" key="5">
    <source>
        <dbReference type="SAM" id="Phobius"/>
    </source>
</evidence>
<organism evidence="6">
    <name type="scientific">Lotus japonicus</name>
    <name type="common">Lotus corniculatus var. japonicus</name>
    <dbReference type="NCBI Taxonomy" id="34305"/>
    <lineage>
        <taxon>Eukaryota</taxon>
        <taxon>Viridiplantae</taxon>
        <taxon>Streptophyta</taxon>
        <taxon>Embryophyta</taxon>
        <taxon>Tracheophyta</taxon>
        <taxon>Spermatophyta</taxon>
        <taxon>Magnoliopsida</taxon>
        <taxon>eudicotyledons</taxon>
        <taxon>Gunneridae</taxon>
        <taxon>Pentapetalae</taxon>
        <taxon>rosids</taxon>
        <taxon>fabids</taxon>
        <taxon>Fabales</taxon>
        <taxon>Fabaceae</taxon>
        <taxon>Papilionoideae</taxon>
        <taxon>50 kb inversion clade</taxon>
        <taxon>NPAAA clade</taxon>
        <taxon>Hologalegina</taxon>
        <taxon>robinioid clade</taxon>
        <taxon>Loteae</taxon>
        <taxon>Lotus</taxon>
    </lineage>
</organism>
<evidence type="ECO:0000256" key="3">
    <source>
        <dbReference type="ARBA" id="ARBA00023242"/>
    </source>
</evidence>
<dbReference type="PANTHER" id="PTHR15367">
    <property type="entry name" value="DNA-DIRECTED RNA POLYMERASE III"/>
    <property type="match status" value="1"/>
</dbReference>
<keyword evidence="5" id="KW-0472">Membrane</keyword>
<evidence type="ECO:0000256" key="4">
    <source>
        <dbReference type="SAM" id="MobiDB-lite"/>
    </source>
</evidence>